<evidence type="ECO:0000256" key="1">
    <source>
        <dbReference type="ARBA" id="ARBA00022801"/>
    </source>
</evidence>
<organism evidence="2">
    <name type="scientific">Pseudomonas fluorescens</name>
    <dbReference type="NCBI Taxonomy" id="294"/>
    <lineage>
        <taxon>Bacteria</taxon>
        <taxon>Pseudomonadati</taxon>
        <taxon>Pseudomonadota</taxon>
        <taxon>Gammaproteobacteria</taxon>
        <taxon>Pseudomonadales</taxon>
        <taxon>Pseudomonadaceae</taxon>
        <taxon>Pseudomonas</taxon>
    </lineage>
</organism>
<dbReference type="InterPro" id="IPR007466">
    <property type="entry name" value="Peptidyl-Arg-deiminase_porph"/>
</dbReference>
<dbReference type="SUPFAM" id="SSF55909">
    <property type="entry name" value="Pentein"/>
    <property type="match status" value="1"/>
</dbReference>
<sequence length="139" mass="14986">MLLAWTDDPQDPNYARCHGALEVLENSRDAKGRAFTVHKMPIPGPLFATEEECAGVDPVAGSQERNPSVRLAGSYVNFLIVNGGIIAPSFDDPADAEARAILARVFPDHEVVMIPGREMLLGGGNIHCLTQQQPAPAKR</sequence>
<gene>
    <name evidence="2" type="primary">aguA_1</name>
    <name evidence="2" type="ORF">PS652_02509</name>
</gene>
<dbReference type="AlphaFoldDB" id="A0A5E6SXB0"/>
<dbReference type="EMBL" id="CABVHG010000013">
    <property type="protein sequence ID" value="VVM85531.1"/>
    <property type="molecule type" value="Genomic_DNA"/>
</dbReference>
<dbReference type="GO" id="GO:0047632">
    <property type="term" value="F:agmatine deiminase activity"/>
    <property type="evidence" value="ECO:0007669"/>
    <property type="project" value="UniProtKB-EC"/>
</dbReference>
<evidence type="ECO:0000313" key="2">
    <source>
        <dbReference type="EMBL" id="VVM85531.1"/>
    </source>
</evidence>
<dbReference type="PANTHER" id="PTHR31377:SF0">
    <property type="entry name" value="AGMATINE DEIMINASE-RELATED"/>
    <property type="match status" value="1"/>
</dbReference>
<proteinExistence type="predicted"/>
<dbReference type="Pfam" id="PF04371">
    <property type="entry name" value="PAD_porph"/>
    <property type="match status" value="1"/>
</dbReference>
<dbReference type="GO" id="GO:0009446">
    <property type="term" value="P:putrescine biosynthetic process"/>
    <property type="evidence" value="ECO:0007669"/>
    <property type="project" value="InterPro"/>
</dbReference>
<reference evidence="2" key="1">
    <citation type="submission" date="2019-09" db="EMBL/GenBank/DDBJ databases">
        <authorList>
            <person name="Chandra G."/>
            <person name="Truman W A."/>
        </authorList>
    </citation>
    <scope>NUCLEOTIDE SEQUENCE [LARGE SCALE GENOMIC DNA]</scope>
    <source>
        <strain evidence="2">PS652</strain>
    </source>
</reference>
<dbReference type="Gene3D" id="3.75.10.10">
    <property type="entry name" value="L-arginine/glycine Amidinotransferase, Chain A"/>
    <property type="match status" value="1"/>
</dbReference>
<dbReference type="PANTHER" id="PTHR31377">
    <property type="entry name" value="AGMATINE DEIMINASE-RELATED"/>
    <property type="match status" value="1"/>
</dbReference>
<name>A0A5E6SXB0_PSEFL</name>
<dbReference type="EC" id="3.5.3.12" evidence="2"/>
<keyword evidence="1 2" id="KW-0378">Hydrolase</keyword>
<protein>
    <submittedName>
        <fullName evidence="2">Agmatine deiminase</fullName>
        <ecNumber evidence="2">3.5.3.12</ecNumber>
    </submittedName>
</protein>
<accession>A0A5E6SXB0</accession>
<dbReference type="GO" id="GO:0004668">
    <property type="term" value="F:protein-arginine deiminase activity"/>
    <property type="evidence" value="ECO:0007669"/>
    <property type="project" value="InterPro"/>
</dbReference>